<evidence type="ECO:0000313" key="4">
    <source>
        <dbReference type="Proteomes" id="UP001223072"/>
    </source>
</evidence>
<keyword evidence="2" id="KW-0472">Membrane</keyword>
<keyword evidence="2" id="KW-0812">Transmembrane</keyword>
<gene>
    <name evidence="3" type="ORF">QFZ49_004327</name>
</gene>
<feature type="compositionally biased region" description="Gly residues" evidence="1">
    <location>
        <begin position="121"/>
        <end position="132"/>
    </location>
</feature>
<name>A0ABU0RQX1_9ACTN</name>
<reference evidence="3 4" key="1">
    <citation type="submission" date="2023-07" db="EMBL/GenBank/DDBJ databases">
        <title>Comparative genomics of wheat-associated soil bacteria to identify genetic determinants of phenazine resistance.</title>
        <authorList>
            <person name="Mouncey N."/>
        </authorList>
    </citation>
    <scope>NUCLEOTIDE SEQUENCE [LARGE SCALE GENOMIC DNA]</scope>
    <source>
        <strain evidence="3 4">W2I16</strain>
    </source>
</reference>
<feature type="region of interest" description="Disordered" evidence="1">
    <location>
        <begin position="121"/>
        <end position="144"/>
    </location>
</feature>
<dbReference type="InterPro" id="IPR019662">
    <property type="entry name" value="DUF2516"/>
</dbReference>
<dbReference type="EMBL" id="JAUSZS010000004">
    <property type="protein sequence ID" value="MDQ0934387.1"/>
    <property type="molecule type" value="Genomic_DNA"/>
</dbReference>
<comment type="caution">
    <text evidence="3">The sequence shown here is derived from an EMBL/GenBank/DDBJ whole genome shotgun (WGS) entry which is preliminary data.</text>
</comment>
<feature type="transmembrane region" description="Helical" evidence="2">
    <location>
        <begin position="77"/>
        <end position="110"/>
    </location>
</feature>
<evidence type="ECO:0000313" key="3">
    <source>
        <dbReference type="EMBL" id="MDQ0934387.1"/>
    </source>
</evidence>
<sequence length="144" mass="15641">MSARPVLEVSGSPLRVRWPRRDRPSLVVDVVLMQGFDGFMWLLSTAFTLFSGFALFDAAVRRDDAYRAADKQSKSFWLIILGIAFVVSLIFGILSFLPIAGLIATIVYMVDVRPALRGLPGGGRSRRGGGSSSDGPYGPYNGGR</sequence>
<dbReference type="Proteomes" id="UP001223072">
    <property type="component" value="Unassembled WGS sequence"/>
</dbReference>
<evidence type="ECO:0000256" key="2">
    <source>
        <dbReference type="SAM" id="Phobius"/>
    </source>
</evidence>
<organism evidence="3 4">
    <name type="scientific">Streptomyces turgidiscabies</name>
    <dbReference type="NCBI Taxonomy" id="85558"/>
    <lineage>
        <taxon>Bacteria</taxon>
        <taxon>Bacillati</taxon>
        <taxon>Actinomycetota</taxon>
        <taxon>Actinomycetes</taxon>
        <taxon>Kitasatosporales</taxon>
        <taxon>Streptomycetaceae</taxon>
        <taxon>Streptomyces</taxon>
    </lineage>
</organism>
<feature type="compositionally biased region" description="Low complexity" evidence="1">
    <location>
        <begin position="133"/>
        <end position="144"/>
    </location>
</feature>
<feature type="transmembrane region" description="Helical" evidence="2">
    <location>
        <begin position="38"/>
        <end position="56"/>
    </location>
</feature>
<keyword evidence="2" id="KW-1133">Transmembrane helix</keyword>
<evidence type="ECO:0000256" key="1">
    <source>
        <dbReference type="SAM" id="MobiDB-lite"/>
    </source>
</evidence>
<evidence type="ECO:0008006" key="5">
    <source>
        <dbReference type="Google" id="ProtNLM"/>
    </source>
</evidence>
<keyword evidence="4" id="KW-1185">Reference proteome</keyword>
<dbReference type="Pfam" id="PF10724">
    <property type="entry name" value="DUF2516"/>
    <property type="match status" value="1"/>
</dbReference>
<proteinExistence type="predicted"/>
<protein>
    <recommendedName>
        <fullName evidence="5">DUF2516 family protein</fullName>
    </recommendedName>
</protein>
<accession>A0ABU0RQX1</accession>